<dbReference type="RefSeq" id="WP_167984937.1">
    <property type="nucleotide sequence ID" value="NZ_JAATEJ010000019.1"/>
</dbReference>
<gene>
    <name evidence="2" type="ORF">HCN08_22110</name>
</gene>
<keyword evidence="3" id="KW-1185">Reference proteome</keyword>
<dbReference type="Gene3D" id="1.20.120.520">
    <property type="entry name" value="nmb1532 protein domain like"/>
    <property type="match status" value="1"/>
</dbReference>
<dbReference type="CDD" id="cd12108">
    <property type="entry name" value="Hr-like"/>
    <property type="match status" value="1"/>
</dbReference>
<evidence type="ECO:0000259" key="1">
    <source>
        <dbReference type="Pfam" id="PF01814"/>
    </source>
</evidence>
<dbReference type="InterPro" id="IPR012312">
    <property type="entry name" value="Hemerythrin-like"/>
</dbReference>
<reference evidence="2 3" key="1">
    <citation type="submission" date="2020-03" db="EMBL/GenBank/DDBJ databases">
        <title>WGS of actinomycetes isolated from Thailand.</title>
        <authorList>
            <person name="Thawai C."/>
        </authorList>
    </citation>
    <scope>NUCLEOTIDE SEQUENCE [LARGE SCALE GENOMIC DNA]</scope>
    <source>
        <strain evidence="2 3">PRB2-1</strain>
    </source>
</reference>
<evidence type="ECO:0000313" key="2">
    <source>
        <dbReference type="EMBL" id="NJP46079.1"/>
    </source>
</evidence>
<proteinExistence type="predicted"/>
<sequence length="217" mass="24475">MSTATEYDARSTKIDFLMMYAAHDAFRRDLSRLIPASDPRIGDPAAFRAGWEVFERYLTIHHSAEDKLLWPPMRAKVGADPERVALLDAMEAEHAVLDPLMESVDRQLASGDTSRLRATMEELGAGVTAHLEHEEASGLPLVDAVLTQKDWDAFGNEQRKAVGLKGGSHFFPWLLEGASPQVEQRVLAIVPPPVRFLYRRQWRPKYLKNSPWGRTAR</sequence>
<dbReference type="Pfam" id="PF01814">
    <property type="entry name" value="Hemerythrin"/>
    <property type="match status" value="1"/>
</dbReference>
<dbReference type="EMBL" id="JAATEJ010000019">
    <property type="protein sequence ID" value="NJP46079.1"/>
    <property type="molecule type" value="Genomic_DNA"/>
</dbReference>
<dbReference type="Proteomes" id="UP000734511">
    <property type="component" value="Unassembled WGS sequence"/>
</dbReference>
<evidence type="ECO:0000313" key="3">
    <source>
        <dbReference type="Proteomes" id="UP000734511"/>
    </source>
</evidence>
<comment type="caution">
    <text evidence="2">The sequence shown here is derived from an EMBL/GenBank/DDBJ whole genome shotgun (WGS) entry which is preliminary data.</text>
</comment>
<organism evidence="2 3">
    <name type="scientific">Actinacidiphila epipremni</name>
    <dbReference type="NCBI Taxonomy" id="2053013"/>
    <lineage>
        <taxon>Bacteria</taxon>
        <taxon>Bacillati</taxon>
        <taxon>Actinomycetota</taxon>
        <taxon>Actinomycetes</taxon>
        <taxon>Kitasatosporales</taxon>
        <taxon>Streptomycetaceae</taxon>
        <taxon>Actinacidiphila</taxon>
    </lineage>
</organism>
<feature type="domain" description="Hemerythrin-like" evidence="1">
    <location>
        <begin position="19"/>
        <end position="140"/>
    </location>
</feature>
<protein>
    <submittedName>
        <fullName evidence="2">Hemerythrin domain-containing protein</fullName>
    </submittedName>
</protein>
<name>A0ABX0ZWJ4_9ACTN</name>
<accession>A0ABX0ZWJ4</accession>